<evidence type="ECO:0000313" key="1">
    <source>
        <dbReference type="EMBL" id="GGE75960.1"/>
    </source>
</evidence>
<accession>A0ABQ1T211</accession>
<keyword evidence="2" id="KW-1185">Reference proteome</keyword>
<protein>
    <recommendedName>
        <fullName evidence="3">Phage protein</fullName>
    </recommendedName>
</protein>
<dbReference type="EMBL" id="BMKO01000003">
    <property type="protein sequence ID" value="GGE75960.1"/>
    <property type="molecule type" value="Genomic_DNA"/>
</dbReference>
<proteinExistence type="predicted"/>
<comment type="caution">
    <text evidence="1">The sequence shown here is derived from an EMBL/GenBank/DDBJ whole genome shotgun (WGS) entry which is preliminary data.</text>
</comment>
<dbReference type="RefSeq" id="WP_100141946.1">
    <property type="nucleotide sequence ID" value="NZ_BMKO01000003.1"/>
</dbReference>
<dbReference type="Gene3D" id="3.30.2220.10">
    <property type="entry name" value="rbstp2171"/>
    <property type="match status" value="1"/>
</dbReference>
<gene>
    <name evidence="1" type="ORF">GCM10011520_15620</name>
</gene>
<evidence type="ECO:0000313" key="2">
    <source>
        <dbReference type="Proteomes" id="UP000606498"/>
    </source>
</evidence>
<sequence length="86" mass="9473">MKKQLTLTVQDTDYTFLVTTAAYNRLVNASPNNPSGAVIQFLESTVIADHKATLQTLMDEQPAAPQSMGEVLVKHFAPRVEVTLKK</sequence>
<dbReference type="Pfam" id="PF10963">
    <property type="entry name" value="Phage_TAC_10"/>
    <property type="match status" value="1"/>
</dbReference>
<reference evidence="2" key="1">
    <citation type="journal article" date="2019" name="Int. J. Syst. Evol. Microbiol.">
        <title>The Global Catalogue of Microorganisms (GCM) 10K type strain sequencing project: providing services to taxonomists for standard genome sequencing and annotation.</title>
        <authorList>
            <consortium name="The Broad Institute Genomics Platform"/>
            <consortium name="The Broad Institute Genome Sequencing Center for Infectious Disease"/>
            <person name="Wu L."/>
            <person name="Ma J."/>
        </authorList>
    </citation>
    <scope>NUCLEOTIDE SEQUENCE [LARGE SCALE GENOMIC DNA]</scope>
    <source>
        <strain evidence="2">CGMCC 1.16033</strain>
    </source>
</reference>
<organism evidence="1 2">
    <name type="scientific">Shewanella carassii</name>
    <dbReference type="NCBI Taxonomy" id="1987584"/>
    <lineage>
        <taxon>Bacteria</taxon>
        <taxon>Pseudomonadati</taxon>
        <taxon>Pseudomonadota</taxon>
        <taxon>Gammaproteobacteria</taxon>
        <taxon>Alteromonadales</taxon>
        <taxon>Shewanellaceae</taxon>
        <taxon>Shewanella</taxon>
    </lineage>
</organism>
<dbReference type="InterPro" id="IPR024406">
    <property type="entry name" value="TAC-10"/>
</dbReference>
<evidence type="ECO:0008006" key="3">
    <source>
        <dbReference type="Google" id="ProtNLM"/>
    </source>
</evidence>
<dbReference type="Proteomes" id="UP000606498">
    <property type="component" value="Unassembled WGS sequence"/>
</dbReference>
<name>A0ABQ1T211_9GAMM</name>